<evidence type="ECO:0000313" key="2">
    <source>
        <dbReference type="EMBL" id="SLN41924.1"/>
    </source>
</evidence>
<dbReference type="OrthoDB" id="9802898at2"/>
<organism evidence="2 3">
    <name type="scientific">Oceanibacterium hippocampi</name>
    <dbReference type="NCBI Taxonomy" id="745714"/>
    <lineage>
        <taxon>Bacteria</taxon>
        <taxon>Pseudomonadati</taxon>
        <taxon>Pseudomonadota</taxon>
        <taxon>Alphaproteobacteria</taxon>
        <taxon>Sneathiellales</taxon>
        <taxon>Sneathiellaceae</taxon>
        <taxon>Oceanibacterium</taxon>
    </lineage>
</organism>
<dbReference type="InterPro" id="IPR029045">
    <property type="entry name" value="ClpP/crotonase-like_dom_sf"/>
</dbReference>
<comment type="similarity">
    <text evidence="1">Belongs to the enoyl-CoA hydratase/isomerase family.</text>
</comment>
<dbReference type="Gene3D" id="1.10.12.10">
    <property type="entry name" value="Lyase 2-enoyl-coa Hydratase, Chain A, domain 2"/>
    <property type="match status" value="1"/>
</dbReference>
<name>A0A1Y5SJ74_9PROT</name>
<dbReference type="Proteomes" id="UP000193200">
    <property type="component" value="Unassembled WGS sequence"/>
</dbReference>
<dbReference type="Pfam" id="PF00378">
    <property type="entry name" value="ECH_1"/>
    <property type="match status" value="1"/>
</dbReference>
<dbReference type="InParanoid" id="A0A1Y5SJ74"/>
<dbReference type="CDD" id="cd06558">
    <property type="entry name" value="crotonase-like"/>
    <property type="match status" value="1"/>
</dbReference>
<gene>
    <name evidence="2" type="primary">paaF_1</name>
    <name evidence="2" type="ORF">OCH7691_01768</name>
</gene>
<dbReference type="InterPro" id="IPR001753">
    <property type="entry name" value="Enoyl-CoA_hydra/iso"/>
</dbReference>
<dbReference type="InterPro" id="IPR014748">
    <property type="entry name" value="Enoyl-CoA_hydra_C"/>
</dbReference>
<dbReference type="EMBL" id="FWFR01000001">
    <property type="protein sequence ID" value="SLN41924.1"/>
    <property type="molecule type" value="Genomic_DNA"/>
</dbReference>
<dbReference type="AlphaFoldDB" id="A0A1Y5SJ74"/>
<keyword evidence="2" id="KW-0456">Lyase</keyword>
<dbReference type="RefSeq" id="WP_085882984.1">
    <property type="nucleotide sequence ID" value="NZ_FWFR01000001.1"/>
</dbReference>
<dbReference type="GO" id="GO:0004300">
    <property type="term" value="F:enoyl-CoA hydratase activity"/>
    <property type="evidence" value="ECO:0007669"/>
    <property type="project" value="UniProtKB-EC"/>
</dbReference>
<reference evidence="2 3" key="1">
    <citation type="submission" date="2017-03" db="EMBL/GenBank/DDBJ databases">
        <authorList>
            <person name="Afonso C.L."/>
            <person name="Miller P.J."/>
            <person name="Scott M.A."/>
            <person name="Spackman E."/>
            <person name="Goraichik I."/>
            <person name="Dimitrov K.M."/>
            <person name="Suarez D.L."/>
            <person name="Swayne D.E."/>
        </authorList>
    </citation>
    <scope>NUCLEOTIDE SEQUENCE [LARGE SCALE GENOMIC DNA]</scope>
    <source>
        <strain evidence="2 3">CECT 7691</strain>
    </source>
</reference>
<evidence type="ECO:0000256" key="1">
    <source>
        <dbReference type="ARBA" id="ARBA00005254"/>
    </source>
</evidence>
<evidence type="ECO:0000313" key="3">
    <source>
        <dbReference type="Proteomes" id="UP000193200"/>
    </source>
</evidence>
<keyword evidence="3" id="KW-1185">Reference proteome</keyword>
<dbReference type="PANTHER" id="PTHR43459:SF1">
    <property type="entry name" value="EG:BACN32G11.4 PROTEIN"/>
    <property type="match status" value="1"/>
</dbReference>
<dbReference type="PANTHER" id="PTHR43459">
    <property type="entry name" value="ENOYL-COA HYDRATASE"/>
    <property type="match status" value="1"/>
</dbReference>
<sequence length="264" mass="27775">MSESLLVERRGPIAILTLNLPDERNILSGAGMIDGIVDALAAIGDDHEIRVAVLTGAGPAFSAGGDIKKMVATAASPDVLGKHTSYMQGIQRIPRAFANCDVPIIAAVNGPATGAGLDLACMCDIRIAGEKARFAESFIRLGILPGDGGAWFLPRVVGLPKAIEMTLTGDWLSAEEALECGLVTKLVPQDELMATALAQAERIARHSGPALRMTKSLLRRSLSIELEDMLRQVASLQAIAHSTPEHKEAVDRAVAALGESRKAG</sequence>
<accession>A0A1Y5SJ74</accession>
<dbReference type="SUPFAM" id="SSF52096">
    <property type="entry name" value="ClpP/crotonase"/>
    <property type="match status" value="1"/>
</dbReference>
<dbReference type="Gene3D" id="3.90.226.10">
    <property type="entry name" value="2-enoyl-CoA Hydratase, Chain A, domain 1"/>
    <property type="match status" value="1"/>
</dbReference>
<dbReference type="EC" id="4.2.1.17" evidence="2"/>
<proteinExistence type="inferred from homology"/>
<protein>
    <submittedName>
        <fullName evidence="2">2,3-dehydroadipyl-CoA hydratase</fullName>
        <ecNumber evidence="2">4.2.1.17</ecNumber>
    </submittedName>
</protein>